<dbReference type="PRINTS" id="PR00081">
    <property type="entry name" value="GDHRDH"/>
</dbReference>
<organism evidence="5 6">
    <name type="scientific">Plectosphaerella cucumerina</name>
    <dbReference type="NCBI Taxonomy" id="40658"/>
    <lineage>
        <taxon>Eukaryota</taxon>
        <taxon>Fungi</taxon>
        <taxon>Dikarya</taxon>
        <taxon>Ascomycota</taxon>
        <taxon>Pezizomycotina</taxon>
        <taxon>Sordariomycetes</taxon>
        <taxon>Hypocreomycetidae</taxon>
        <taxon>Glomerellales</taxon>
        <taxon>Plectosphaerellaceae</taxon>
        <taxon>Plectosphaerella</taxon>
    </lineage>
</organism>
<reference evidence="5" key="1">
    <citation type="journal article" date="2021" name="Nat. Commun.">
        <title>Genetic determinants of endophytism in the Arabidopsis root mycobiome.</title>
        <authorList>
            <person name="Mesny F."/>
            <person name="Miyauchi S."/>
            <person name="Thiergart T."/>
            <person name="Pickel B."/>
            <person name="Atanasova L."/>
            <person name="Karlsson M."/>
            <person name="Huettel B."/>
            <person name="Barry K.W."/>
            <person name="Haridas S."/>
            <person name="Chen C."/>
            <person name="Bauer D."/>
            <person name="Andreopoulos W."/>
            <person name="Pangilinan J."/>
            <person name="LaButti K."/>
            <person name="Riley R."/>
            <person name="Lipzen A."/>
            <person name="Clum A."/>
            <person name="Drula E."/>
            <person name="Henrissat B."/>
            <person name="Kohler A."/>
            <person name="Grigoriev I.V."/>
            <person name="Martin F.M."/>
            <person name="Hacquard S."/>
        </authorList>
    </citation>
    <scope>NUCLEOTIDE SEQUENCE</scope>
    <source>
        <strain evidence="5">MPI-CAGE-AT-0016</strain>
    </source>
</reference>
<dbReference type="GO" id="GO:0005737">
    <property type="term" value="C:cytoplasm"/>
    <property type="evidence" value="ECO:0007669"/>
    <property type="project" value="TreeGrafter"/>
</dbReference>
<dbReference type="OrthoDB" id="5296at2759"/>
<evidence type="ECO:0000256" key="3">
    <source>
        <dbReference type="ARBA" id="ARBA00023002"/>
    </source>
</evidence>
<gene>
    <name evidence="5" type="ORF">B0T11DRAFT_269138</name>
</gene>
<evidence type="ECO:0000256" key="1">
    <source>
        <dbReference type="ARBA" id="ARBA00006484"/>
    </source>
</evidence>
<dbReference type="AlphaFoldDB" id="A0A8K0TS72"/>
<dbReference type="SUPFAM" id="SSF51735">
    <property type="entry name" value="NAD(P)-binding Rossmann-fold domains"/>
    <property type="match status" value="1"/>
</dbReference>
<dbReference type="PROSITE" id="PS00061">
    <property type="entry name" value="ADH_SHORT"/>
    <property type="match status" value="1"/>
</dbReference>
<protein>
    <submittedName>
        <fullName evidence="5">NAD-dependent 15-hydroxyprostaglandin dehydrogenase</fullName>
    </submittedName>
</protein>
<dbReference type="Gene3D" id="3.40.50.720">
    <property type="entry name" value="NAD(P)-binding Rossmann-like Domain"/>
    <property type="match status" value="1"/>
</dbReference>
<dbReference type="FunFam" id="3.40.50.720:FF:000643">
    <property type="entry name" value="Short chain dehydrogenase/reductase family oxidoreductase, putative"/>
    <property type="match status" value="1"/>
</dbReference>
<evidence type="ECO:0000313" key="6">
    <source>
        <dbReference type="Proteomes" id="UP000813385"/>
    </source>
</evidence>
<dbReference type="InterPro" id="IPR020904">
    <property type="entry name" value="Sc_DH/Rdtase_CS"/>
</dbReference>
<name>A0A8K0TS72_9PEZI</name>
<dbReference type="PANTHER" id="PTHR44229:SF4">
    <property type="entry name" value="15-HYDROXYPROSTAGLANDIN DEHYDROGENASE [NAD(+)]"/>
    <property type="match status" value="1"/>
</dbReference>
<keyword evidence="6" id="KW-1185">Reference proteome</keyword>
<dbReference type="Proteomes" id="UP000813385">
    <property type="component" value="Unassembled WGS sequence"/>
</dbReference>
<dbReference type="GO" id="GO:0016616">
    <property type="term" value="F:oxidoreductase activity, acting on the CH-OH group of donors, NAD or NADP as acceptor"/>
    <property type="evidence" value="ECO:0007669"/>
    <property type="project" value="TreeGrafter"/>
</dbReference>
<comment type="caution">
    <text evidence="5">The sequence shown here is derived from an EMBL/GenBank/DDBJ whole genome shotgun (WGS) entry which is preliminary data.</text>
</comment>
<evidence type="ECO:0000256" key="4">
    <source>
        <dbReference type="RuleBase" id="RU000363"/>
    </source>
</evidence>
<dbReference type="PRINTS" id="PR00080">
    <property type="entry name" value="SDRFAMILY"/>
</dbReference>
<comment type="similarity">
    <text evidence="1 4">Belongs to the short-chain dehydrogenases/reductases (SDR) family.</text>
</comment>
<dbReference type="PANTHER" id="PTHR44229">
    <property type="entry name" value="15-HYDROXYPROSTAGLANDIN DEHYDROGENASE [NAD(+)]"/>
    <property type="match status" value="1"/>
</dbReference>
<dbReference type="InterPro" id="IPR002347">
    <property type="entry name" value="SDR_fam"/>
</dbReference>
<keyword evidence="3" id="KW-0560">Oxidoreductase</keyword>
<dbReference type="Pfam" id="PF00106">
    <property type="entry name" value="adh_short"/>
    <property type="match status" value="1"/>
</dbReference>
<accession>A0A8K0TS72</accession>
<sequence length="300" mass="32506">MAFFVEGKTAVVTGAGSGICFSFAKLLLQRKCNVVLADLLLRPEAERLLQDFSSPGARARAVFQKTDVTKWDQLDRALEVAKKEFGGFDIVCPGAGVYEPLFSNFWHPPGSLPSKDAANNNRYASLDINLVHPIYATQQAITHFIQRGKPGAVVHVSSIAAQRPVLTAPLYVAAKSGISNFIRSLAELEKPPRPNLPSIRVNGVAPGVIKTPLWTENPEKLRWIDTVKDVWVEPEEVAEAMLALVEKEEYVGGTVLEVGKGQMRQVEVLNDAGPTGAGHTVGNAAKGADEVWENLSARSV</sequence>
<dbReference type="InterPro" id="IPR036291">
    <property type="entry name" value="NAD(P)-bd_dom_sf"/>
</dbReference>
<keyword evidence="2" id="KW-0521">NADP</keyword>
<evidence type="ECO:0000256" key="2">
    <source>
        <dbReference type="ARBA" id="ARBA00022857"/>
    </source>
</evidence>
<proteinExistence type="inferred from homology"/>
<dbReference type="EMBL" id="JAGPXD010000001">
    <property type="protein sequence ID" value="KAH7374766.1"/>
    <property type="molecule type" value="Genomic_DNA"/>
</dbReference>
<evidence type="ECO:0000313" key="5">
    <source>
        <dbReference type="EMBL" id="KAH7374766.1"/>
    </source>
</evidence>